<protein>
    <submittedName>
        <fullName evidence="2">Uncharacterized protein</fullName>
    </submittedName>
</protein>
<gene>
    <name evidence="2" type="ORF">MOO47_03170</name>
</gene>
<feature type="transmembrane region" description="Helical" evidence="1">
    <location>
        <begin position="56"/>
        <end position="77"/>
    </location>
</feature>
<reference evidence="2 3" key="1">
    <citation type="journal article" date="2022" name="Int. J. Syst. Evol. Microbiol.">
        <title>Apilactobacillus apisilvae sp. nov., Nicolia spurrieriana gen. nov. sp. nov., Bombilactobacillus folatiphilus sp. nov. and Bombilactobacillus thymidiniphilus sp. nov., four new lactic acid bacterial isolates from stingless bees Tetragonula carbonaria and Austroplebeia australis.</title>
        <authorList>
            <person name="Oliphant S.A."/>
            <person name="Watson-Haigh N.S."/>
            <person name="Sumby K.M."/>
            <person name="Gardner J."/>
            <person name="Groom S."/>
            <person name="Jiranek V."/>
        </authorList>
    </citation>
    <scope>NUCLEOTIDE SEQUENCE [LARGE SCALE GENOMIC DNA]</scope>
    <source>
        <strain evidence="2 3">SG4_A1</strain>
    </source>
</reference>
<organism evidence="2 3">
    <name type="scientific">Bombilactobacillus thymidiniphilus</name>
    <dbReference type="NCBI Taxonomy" id="2923363"/>
    <lineage>
        <taxon>Bacteria</taxon>
        <taxon>Bacillati</taxon>
        <taxon>Bacillota</taxon>
        <taxon>Bacilli</taxon>
        <taxon>Lactobacillales</taxon>
        <taxon>Lactobacillaceae</taxon>
        <taxon>Bombilactobacillus</taxon>
    </lineage>
</organism>
<dbReference type="Proteomes" id="UP000831947">
    <property type="component" value="Chromosome"/>
</dbReference>
<dbReference type="RefSeq" id="WP_249513350.1">
    <property type="nucleotide sequence ID" value="NZ_CP093365.1"/>
</dbReference>
<evidence type="ECO:0000313" key="3">
    <source>
        <dbReference type="Proteomes" id="UP000831947"/>
    </source>
</evidence>
<feature type="transmembrane region" description="Helical" evidence="1">
    <location>
        <begin position="6"/>
        <end position="23"/>
    </location>
</feature>
<feature type="transmembrane region" description="Helical" evidence="1">
    <location>
        <begin position="35"/>
        <end position="50"/>
    </location>
</feature>
<sequence>MPSLILIIVDIFFLGSLVFNLYWQAQIVIKAKYKVFSAILTVIFAFWLLSVPSPSWAYIIMVSAFLTVTLMQGTGGLGKKKLVTSGFFSNVIAYDKITHVTLIPVELPSVKSQVVAVFTVNNRQSIQMTFKCSLADLQEQLSQVIPQSIEIEVTQL</sequence>
<keyword evidence="1" id="KW-1133">Transmembrane helix</keyword>
<evidence type="ECO:0000256" key="1">
    <source>
        <dbReference type="SAM" id="Phobius"/>
    </source>
</evidence>
<name>A0ABY4PF55_9LACO</name>
<accession>A0ABY4PF55</accession>
<keyword evidence="1" id="KW-0472">Membrane</keyword>
<proteinExistence type="predicted"/>
<evidence type="ECO:0000313" key="2">
    <source>
        <dbReference type="EMBL" id="UQS84166.1"/>
    </source>
</evidence>
<keyword evidence="3" id="KW-1185">Reference proteome</keyword>
<dbReference type="EMBL" id="CP093365">
    <property type="protein sequence ID" value="UQS84166.1"/>
    <property type="molecule type" value="Genomic_DNA"/>
</dbReference>
<keyword evidence="1" id="KW-0812">Transmembrane</keyword>